<dbReference type="InterPro" id="IPR013087">
    <property type="entry name" value="Znf_C2H2_type"/>
</dbReference>
<dbReference type="Pfam" id="PF12874">
    <property type="entry name" value="zf-met"/>
    <property type="match status" value="1"/>
</dbReference>
<dbReference type="FunFam" id="3.30.160.60:FF:001480">
    <property type="entry name" value="Si:cabz01071911.3"/>
    <property type="match status" value="1"/>
</dbReference>
<dbReference type="FunFam" id="3.30.160.60:FF:000145">
    <property type="entry name" value="Zinc finger protein 574"/>
    <property type="match status" value="1"/>
</dbReference>
<evidence type="ECO:0000256" key="3">
    <source>
        <dbReference type="ARBA" id="ARBA00022723"/>
    </source>
</evidence>
<evidence type="ECO:0000256" key="4">
    <source>
        <dbReference type="ARBA" id="ARBA00022737"/>
    </source>
</evidence>
<evidence type="ECO:0000256" key="11">
    <source>
        <dbReference type="PROSITE-ProRule" id="PRU00042"/>
    </source>
</evidence>
<evidence type="ECO:0000313" key="14">
    <source>
        <dbReference type="Ensembl" id="ENSNMLP00000024842.1"/>
    </source>
</evidence>
<dbReference type="PROSITE" id="PS50157">
    <property type="entry name" value="ZINC_FINGER_C2H2_2"/>
    <property type="match status" value="6"/>
</dbReference>
<dbReference type="SMART" id="SM00355">
    <property type="entry name" value="ZnF_C2H2"/>
    <property type="match status" value="6"/>
</dbReference>
<dbReference type="InterPro" id="IPR050636">
    <property type="entry name" value="C2H2-ZF_domain-containing"/>
</dbReference>
<comment type="similarity">
    <text evidence="2">Belongs to the krueppel C2H2-type zinc-finger protein family.</text>
</comment>
<name>A0A8C6WQP1_9GOBI</name>
<dbReference type="PANTHER" id="PTHR47772:SF13">
    <property type="entry name" value="GASTRULA ZINC FINGER PROTEIN XLCGF49.1-LIKE-RELATED"/>
    <property type="match status" value="1"/>
</dbReference>
<keyword evidence="15" id="KW-1185">Reference proteome</keyword>
<evidence type="ECO:0000259" key="13">
    <source>
        <dbReference type="PROSITE" id="PS50157"/>
    </source>
</evidence>
<dbReference type="SUPFAM" id="SSF57667">
    <property type="entry name" value="beta-beta-alpha zinc fingers"/>
    <property type="match status" value="3"/>
</dbReference>
<feature type="domain" description="C2H2-type" evidence="13">
    <location>
        <begin position="123"/>
        <end position="150"/>
    </location>
</feature>
<keyword evidence="4" id="KW-0677">Repeat</keyword>
<protein>
    <recommendedName>
        <fullName evidence="13">C2H2-type domain-containing protein</fullName>
    </recommendedName>
</protein>
<evidence type="ECO:0000256" key="9">
    <source>
        <dbReference type="ARBA" id="ARBA00023163"/>
    </source>
</evidence>
<keyword evidence="10" id="KW-0539">Nucleus</keyword>
<dbReference type="GO" id="GO:0005694">
    <property type="term" value="C:chromosome"/>
    <property type="evidence" value="ECO:0007669"/>
    <property type="project" value="UniProtKB-ARBA"/>
</dbReference>
<dbReference type="GO" id="GO:0043565">
    <property type="term" value="F:sequence-specific DNA binding"/>
    <property type="evidence" value="ECO:0007669"/>
    <property type="project" value="UniProtKB-ARBA"/>
</dbReference>
<dbReference type="PANTHER" id="PTHR47772">
    <property type="entry name" value="ZINC FINGER PROTEIN 200"/>
    <property type="match status" value="1"/>
</dbReference>
<keyword evidence="5 11" id="KW-0863">Zinc-finger</keyword>
<dbReference type="AlphaFoldDB" id="A0A8C6WQP1"/>
<reference evidence="14" key="2">
    <citation type="submission" date="2025-09" db="UniProtKB">
        <authorList>
            <consortium name="Ensembl"/>
        </authorList>
    </citation>
    <scope>IDENTIFICATION</scope>
</reference>
<evidence type="ECO:0000256" key="1">
    <source>
        <dbReference type="ARBA" id="ARBA00004123"/>
    </source>
</evidence>
<evidence type="ECO:0000256" key="12">
    <source>
        <dbReference type="SAM" id="MobiDB-lite"/>
    </source>
</evidence>
<sequence>DEEHLNQHMMIHAENIDEYAIVQEDPVEEMIEEPGRSVDFHLDSDEQHKSPSDTDNSSDWESMNKRSTKYNEKKMKAGLNKISASDDVMGNDQTYQCGQCSRSYKSEKDLKKHLQHHKGQGTFTCPICSKVCNHKRTYRAHMRGHTEQKSYNCSLCPRRFNHKGHLNQHMMVHTGEKPFKCSSCGGKFARRSTLLMHVSYAHNGERPYACSVCQKSFVRKDEFDSHMGIHTGERPFSCSVCDKSYRKRASLKYHILLNHKVDAEELE</sequence>
<feature type="domain" description="C2H2-type" evidence="13">
    <location>
        <begin position="236"/>
        <end position="264"/>
    </location>
</feature>
<feature type="domain" description="C2H2-type" evidence="13">
    <location>
        <begin position="179"/>
        <end position="207"/>
    </location>
</feature>
<dbReference type="Ensembl" id="ENSNMLT00000027785.1">
    <property type="protein sequence ID" value="ENSNMLP00000024842.1"/>
    <property type="gene ID" value="ENSNMLG00000015896.1"/>
</dbReference>
<dbReference type="GO" id="GO:0005634">
    <property type="term" value="C:nucleus"/>
    <property type="evidence" value="ECO:0007669"/>
    <property type="project" value="UniProtKB-SubCell"/>
</dbReference>
<evidence type="ECO:0000256" key="7">
    <source>
        <dbReference type="ARBA" id="ARBA00023015"/>
    </source>
</evidence>
<dbReference type="FunFam" id="3.30.160.60:FF:000624">
    <property type="entry name" value="zinc finger protein 697"/>
    <property type="match status" value="1"/>
</dbReference>
<keyword evidence="6" id="KW-0862">Zinc</keyword>
<accession>A0A8C6WQP1</accession>
<keyword evidence="9" id="KW-0804">Transcription</keyword>
<comment type="subcellular location">
    <subcellularLocation>
        <location evidence="1">Nucleus</location>
    </subcellularLocation>
</comment>
<proteinExistence type="inferred from homology"/>
<reference evidence="14" key="1">
    <citation type="submission" date="2025-08" db="UniProtKB">
        <authorList>
            <consortium name="Ensembl"/>
        </authorList>
    </citation>
    <scope>IDENTIFICATION</scope>
</reference>
<evidence type="ECO:0000313" key="15">
    <source>
        <dbReference type="Proteomes" id="UP000694523"/>
    </source>
</evidence>
<dbReference type="PROSITE" id="PS00028">
    <property type="entry name" value="ZINC_FINGER_C2H2_1"/>
    <property type="match status" value="6"/>
</dbReference>
<evidence type="ECO:0000256" key="2">
    <source>
        <dbReference type="ARBA" id="ARBA00006991"/>
    </source>
</evidence>
<dbReference type="GO" id="GO:0008270">
    <property type="term" value="F:zinc ion binding"/>
    <property type="evidence" value="ECO:0007669"/>
    <property type="project" value="UniProtKB-KW"/>
</dbReference>
<organism evidence="14 15">
    <name type="scientific">Neogobius melanostomus</name>
    <name type="common">round goby</name>
    <dbReference type="NCBI Taxonomy" id="47308"/>
    <lineage>
        <taxon>Eukaryota</taxon>
        <taxon>Metazoa</taxon>
        <taxon>Chordata</taxon>
        <taxon>Craniata</taxon>
        <taxon>Vertebrata</taxon>
        <taxon>Euteleostomi</taxon>
        <taxon>Actinopterygii</taxon>
        <taxon>Neopterygii</taxon>
        <taxon>Teleostei</taxon>
        <taxon>Neoteleostei</taxon>
        <taxon>Acanthomorphata</taxon>
        <taxon>Gobiaria</taxon>
        <taxon>Gobiiformes</taxon>
        <taxon>Gobioidei</taxon>
        <taxon>Gobiidae</taxon>
        <taxon>Benthophilinae</taxon>
        <taxon>Neogobiini</taxon>
        <taxon>Neogobius</taxon>
    </lineage>
</organism>
<dbReference type="GO" id="GO:0045893">
    <property type="term" value="P:positive regulation of DNA-templated transcription"/>
    <property type="evidence" value="ECO:0007669"/>
    <property type="project" value="UniProtKB-ARBA"/>
</dbReference>
<evidence type="ECO:0000256" key="10">
    <source>
        <dbReference type="ARBA" id="ARBA00023242"/>
    </source>
</evidence>
<keyword evidence="7" id="KW-0805">Transcription regulation</keyword>
<feature type="compositionally biased region" description="Basic and acidic residues" evidence="12">
    <location>
        <begin position="33"/>
        <end position="52"/>
    </location>
</feature>
<dbReference type="Gene3D" id="3.30.160.60">
    <property type="entry name" value="Classic Zinc Finger"/>
    <property type="match status" value="5"/>
</dbReference>
<feature type="region of interest" description="Disordered" evidence="12">
    <location>
        <begin position="31"/>
        <end position="66"/>
    </location>
</feature>
<evidence type="ECO:0000256" key="5">
    <source>
        <dbReference type="ARBA" id="ARBA00022771"/>
    </source>
</evidence>
<keyword evidence="3" id="KW-0479">Metal-binding</keyword>
<feature type="domain" description="C2H2-type" evidence="13">
    <location>
        <begin position="95"/>
        <end position="122"/>
    </location>
</feature>
<dbReference type="InterPro" id="IPR036236">
    <property type="entry name" value="Znf_C2H2_sf"/>
</dbReference>
<evidence type="ECO:0000256" key="8">
    <source>
        <dbReference type="ARBA" id="ARBA00023125"/>
    </source>
</evidence>
<keyword evidence="8" id="KW-0238">DNA-binding</keyword>
<dbReference type="Pfam" id="PF00096">
    <property type="entry name" value="zf-C2H2"/>
    <property type="match status" value="4"/>
</dbReference>
<dbReference type="Proteomes" id="UP000694523">
    <property type="component" value="Unplaced"/>
</dbReference>
<feature type="domain" description="C2H2-type" evidence="13">
    <location>
        <begin position="151"/>
        <end position="178"/>
    </location>
</feature>
<feature type="domain" description="C2H2-type" evidence="13">
    <location>
        <begin position="208"/>
        <end position="235"/>
    </location>
</feature>
<dbReference type="FunFam" id="3.30.160.60:FF:001732">
    <property type="entry name" value="Zgc:162936"/>
    <property type="match status" value="1"/>
</dbReference>
<evidence type="ECO:0000256" key="6">
    <source>
        <dbReference type="ARBA" id="ARBA00022833"/>
    </source>
</evidence>